<dbReference type="STRING" id="660517.SAMN04487946_11147"/>
<reference evidence="3" key="1">
    <citation type="submission" date="2016-10" db="EMBL/GenBank/DDBJ databases">
        <authorList>
            <person name="Varghese N."/>
            <person name="Submissions S."/>
        </authorList>
    </citation>
    <scope>NUCLEOTIDE SEQUENCE [LARGE SCALE GENOMIC DNA]</scope>
    <source>
        <strain evidence="3">CGMCC 1.10118</strain>
    </source>
</reference>
<gene>
    <name evidence="2" type="ORF">SAMN04487946_11147</name>
</gene>
<protein>
    <submittedName>
        <fullName evidence="2">Uncharacterized protein</fullName>
    </submittedName>
</protein>
<keyword evidence="3" id="KW-1185">Reference proteome</keyword>
<organism evidence="2 3">
    <name type="scientific">Halobellus clavatus</name>
    <dbReference type="NCBI Taxonomy" id="660517"/>
    <lineage>
        <taxon>Archaea</taxon>
        <taxon>Methanobacteriati</taxon>
        <taxon>Methanobacteriota</taxon>
        <taxon>Stenosarchaea group</taxon>
        <taxon>Halobacteria</taxon>
        <taxon>Halobacteriales</taxon>
        <taxon>Haloferacaceae</taxon>
        <taxon>Halobellus</taxon>
    </lineage>
</organism>
<dbReference type="RefSeq" id="WP_139175801.1">
    <property type="nucleotide sequence ID" value="NZ_FNPB01000011.1"/>
</dbReference>
<sequence>MSSRAHSTTTRRQHHQRASAHACPECGADPLIIIFTDPASNEDATYWFDCPHCTFASALRAIPTTDDEPTPHAPLAQENINEYVAAIDVEPPF</sequence>
<feature type="region of interest" description="Disordered" evidence="1">
    <location>
        <begin position="1"/>
        <end position="22"/>
    </location>
</feature>
<evidence type="ECO:0000313" key="3">
    <source>
        <dbReference type="Proteomes" id="UP000199170"/>
    </source>
</evidence>
<name>A0A1H3IX66_9EURY</name>
<evidence type="ECO:0000256" key="1">
    <source>
        <dbReference type="SAM" id="MobiDB-lite"/>
    </source>
</evidence>
<dbReference type="AlphaFoldDB" id="A0A1H3IX66"/>
<feature type="compositionally biased region" description="Basic residues" evidence="1">
    <location>
        <begin position="9"/>
        <end position="18"/>
    </location>
</feature>
<dbReference type="EMBL" id="FNPB01000011">
    <property type="protein sequence ID" value="SDY32281.1"/>
    <property type="molecule type" value="Genomic_DNA"/>
</dbReference>
<evidence type="ECO:0000313" key="2">
    <source>
        <dbReference type="EMBL" id="SDY32281.1"/>
    </source>
</evidence>
<proteinExistence type="predicted"/>
<dbReference type="Proteomes" id="UP000199170">
    <property type="component" value="Unassembled WGS sequence"/>
</dbReference>
<accession>A0A1H3IX66</accession>